<dbReference type="PANTHER" id="PTHR46405">
    <property type="entry name" value="OS05G0141500 PROTEIN"/>
    <property type="match status" value="1"/>
</dbReference>
<dbReference type="PANTHER" id="PTHR46405:SF2">
    <property type="entry name" value="OS05G0141500 PROTEIN"/>
    <property type="match status" value="1"/>
</dbReference>
<dbReference type="Pfam" id="PF20235">
    <property type="entry name" value="PIR2-like_helical"/>
    <property type="match status" value="1"/>
</dbReference>
<evidence type="ECO:0000313" key="4">
    <source>
        <dbReference type="Proteomes" id="UP000243459"/>
    </source>
</evidence>
<evidence type="ECO:0000313" key="3">
    <source>
        <dbReference type="EMBL" id="ONK70209.1"/>
    </source>
</evidence>
<dbReference type="InterPro" id="IPR046934">
    <property type="entry name" value="PIR2-like"/>
</dbReference>
<dbReference type="EMBL" id="CM007385">
    <property type="protein sequence ID" value="ONK70209.1"/>
    <property type="molecule type" value="Genomic_DNA"/>
</dbReference>
<dbReference type="OrthoDB" id="774873at2759"/>
<proteinExistence type="predicted"/>
<accession>A0A5P1F072</accession>
<sequence length="279" mass="32187">MVLQSAITMIISHGYSEEIATNAVLRARSCDGSKDTVSNVMDNALPFLRSAQEVDSSIREISLEKLKEMERSILQEMVHIVRDYTPSFSRGDAMWKLLICDMNVSLACAMGSDEKTKLAHESNSLSQHYKSDNTNANSIQKDEIDEVLHKLNSHERELQDRLQDWSEWAQKHVMHVAGWLAKDKTELQRLRREEEEVAGLMKDKQSFEEKTKEMLQSQRLNHLRILFNLEKAFSDARKLERENSKLKKKEEAAKLQDAESAARLRGALERERESNNEKN</sequence>
<evidence type="ECO:0000256" key="1">
    <source>
        <dbReference type="SAM" id="MobiDB-lite"/>
    </source>
</evidence>
<dbReference type="InterPro" id="IPR046527">
    <property type="entry name" value="PIR2-like_helical"/>
</dbReference>
<reference evidence="4" key="1">
    <citation type="journal article" date="2017" name="Nat. Commun.">
        <title>The asparagus genome sheds light on the origin and evolution of a young Y chromosome.</title>
        <authorList>
            <person name="Harkess A."/>
            <person name="Zhou J."/>
            <person name="Xu C."/>
            <person name="Bowers J.E."/>
            <person name="Van der Hulst R."/>
            <person name="Ayyampalayam S."/>
            <person name="Mercati F."/>
            <person name="Riccardi P."/>
            <person name="McKain M.R."/>
            <person name="Kakrana A."/>
            <person name="Tang H."/>
            <person name="Ray J."/>
            <person name="Groenendijk J."/>
            <person name="Arikit S."/>
            <person name="Mathioni S.M."/>
            <person name="Nakano M."/>
            <person name="Shan H."/>
            <person name="Telgmann-Rauber A."/>
            <person name="Kanno A."/>
            <person name="Yue Z."/>
            <person name="Chen H."/>
            <person name="Li W."/>
            <person name="Chen Y."/>
            <person name="Xu X."/>
            <person name="Zhang Y."/>
            <person name="Luo S."/>
            <person name="Chen H."/>
            <person name="Gao J."/>
            <person name="Mao Z."/>
            <person name="Pires J.C."/>
            <person name="Luo M."/>
            <person name="Kudrna D."/>
            <person name="Wing R.A."/>
            <person name="Meyers B.C."/>
            <person name="Yi K."/>
            <person name="Kong H."/>
            <person name="Lavrijsen P."/>
            <person name="Sunseri F."/>
            <person name="Falavigna A."/>
            <person name="Ye Y."/>
            <person name="Leebens-Mack J.H."/>
            <person name="Chen G."/>
        </authorList>
    </citation>
    <scope>NUCLEOTIDE SEQUENCE [LARGE SCALE GENOMIC DNA]</scope>
    <source>
        <strain evidence="4">cv. DH0086</strain>
    </source>
</reference>
<dbReference type="AlphaFoldDB" id="A0A5P1F072"/>
<dbReference type="Proteomes" id="UP000243459">
    <property type="component" value="Chromosome 5"/>
</dbReference>
<evidence type="ECO:0000259" key="2">
    <source>
        <dbReference type="Pfam" id="PF20235"/>
    </source>
</evidence>
<dbReference type="Gramene" id="ONK70209">
    <property type="protein sequence ID" value="ONK70209"/>
    <property type="gene ID" value="A4U43_C05F31390"/>
</dbReference>
<gene>
    <name evidence="3" type="ORF">A4U43_C05F31390</name>
</gene>
<feature type="region of interest" description="Disordered" evidence="1">
    <location>
        <begin position="241"/>
        <end position="279"/>
    </location>
</feature>
<organism evidence="3 4">
    <name type="scientific">Asparagus officinalis</name>
    <name type="common">Garden asparagus</name>
    <dbReference type="NCBI Taxonomy" id="4686"/>
    <lineage>
        <taxon>Eukaryota</taxon>
        <taxon>Viridiplantae</taxon>
        <taxon>Streptophyta</taxon>
        <taxon>Embryophyta</taxon>
        <taxon>Tracheophyta</taxon>
        <taxon>Spermatophyta</taxon>
        <taxon>Magnoliopsida</taxon>
        <taxon>Liliopsida</taxon>
        <taxon>Asparagales</taxon>
        <taxon>Asparagaceae</taxon>
        <taxon>Asparagoideae</taxon>
        <taxon>Asparagus</taxon>
    </lineage>
</organism>
<feature type="domain" description="PIR2-like helical" evidence="2">
    <location>
        <begin position="5"/>
        <end position="110"/>
    </location>
</feature>
<protein>
    <recommendedName>
        <fullName evidence="2">PIR2-like helical domain-containing protein</fullName>
    </recommendedName>
</protein>
<dbReference type="OMA" id="TYQFEKN"/>
<keyword evidence="4" id="KW-1185">Reference proteome</keyword>
<name>A0A5P1F072_ASPOF</name>